<evidence type="ECO:0000313" key="2">
    <source>
        <dbReference type="Proteomes" id="UP001227268"/>
    </source>
</evidence>
<protein>
    <submittedName>
        <fullName evidence="1">Uncharacterized protein</fullName>
    </submittedName>
</protein>
<proteinExistence type="predicted"/>
<evidence type="ECO:0000313" key="1">
    <source>
        <dbReference type="EMBL" id="KAJ9099167.1"/>
    </source>
</evidence>
<comment type="caution">
    <text evidence="1">The sequence shown here is derived from an EMBL/GenBank/DDBJ whole genome shotgun (WGS) entry which is preliminary data.</text>
</comment>
<keyword evidence="2" id="KW-1185">Reference proteome</keyword>
<organism evidence="1 2">
    <name type="scientific">Naganishia friedmannii</name>
    <dbReference type="NCBI Taxonomy" id="89922"/>
    <lineage>
        <taxon>Eukaryota</taxon>
        <taxon>Fungi</taxon>
        <taxon>Dikarya</taxon>
        <taxon>Basidiomycota</taxon>
        <taxon>Agaricomycotina</taxon>
        <taxon>Tremellomycetes</taxon>
        <taxon>Filobasidiales</taxon>
        <taxon>Filobasidiaceae</taxon>
        <taxon>Naganishia</taxon>
    </lineage>
</organism>
<name>A0ACC2VKT6_9TREE</name>
<dbReference type="Proteomes" id="UP001227268">
    <property type="component" value="Unassembled WGS sequence"/>
</dbReference>
<dbReference type="EMBL" id="JASBWT010000013">
    <property type="protein sequence ID" value="KAJ9099167.1"/>
    <property type="molecule type" value="Genomic_DNA"/>
</dbReference>
<accession>A0ACC2VKT6</accession>
<sequence length="510" mass="57177">MADPAQPIAAAAAEDDELANFREQWRQEVQGRKRQQQEDAQGNKPPQATSTSLGRNSTATQDTVEQLPPRDTGRPRGILDAERTEDQKITRGILQDEVELARAIGSMQIGSEPIARQATTVTVTQEPRPSKAHGKPLSPKPKHAAAAQPTAAQPKSTLIKDHPPHTTTSSTTKRAVEAYSQAIDLESSGQLNEALHLYRKAYKLDDRVDKAYHSAVVHAEATNRAHVVEIQVVDPAVVVQATPPPLEPYVFMTHTQLAPDYHPRPAGVRPGQAAVAAADTHAEWQDPLTRIIATFPEDLYLVDFTPEEEKWPCLLSVLPDEVVENIAFFLDVQSLERFARACKKARLVTRVAPVWKYLCEKIYRPPLLPLEIKPVDLATRHGFDWRSTFLEEQRVRYDGLYISVCHYIPVDVVHSVRPSLRAKGTLFGQWGINTIKDSKGRDSPRIELRSLLEPGLHTPKYEFEMDLCLKTTTRGRWDKVDMLTYQSINLVNGEALGLSLKHQKPFYFSK</sequence>
<gene>
    <name evidence="1" type="ORF">QFC21_004047</name>
</gene>
<reference evidence="1" key="1">
    <citation type="submission" date="2023-04" db="EMBL/GenBank/DDBJ databases">
        <title>Draft Genome sequencing of Naganishia species isolated from polar environments using Oxford Nanopore Technology.</title>
        <authorList>
            <person name="Leo P."/>
            <person name="Venkateswaran K."/>
        </authorList>
    </citation>
    <scope>NUCLEOTIDE SEQUENCE</scope>
    <source>
        <strain evidence="1">MNA-CCFEE 5423</strain>
    </source>
</reference>